<dbReference type="InterPro" id="IPR001518">
    <property type="entry name" value="Arginosuc_synth"/>
</dbReference>
<accession>A0A1I2WRQ3</accession>
<dbReference type="GO" id="GO:0000050">
    <property type="term" value="P:urea cycle"/>
    <property type="evidence" value="ECO:0007669"/>
    <property type="project" value="TreeGrafter"/>
</dbReference>
<dbReference type="InterPro" id="IPR014729">
    <property type="entry name" value="Rossmann-like_a/b/a_fold"/>
</dbReference>
<feature type="binding site" evidence="9">
    <location>
        <position position="174"/>
    </location>
    <ligand>
        <name>L-citrulline</name>
        <dbReference type="ChEBI" id="CHEBI:57743"/>
    </ligand>
</feature>
<feature type="binding site" evidence="9">
    <location>
        <position position="90"/>
    </location>
    <ligand>
        <name>L-citrulline</name>
        <dbReference type="ChEBI" id="CHEBI:57743"/>
    </ligand>
</feature>
<dbReference type="Gene3D" id="3.90.1260.10">
    <property type="entry name" value="Argininosuccinate synthetase, chain A, domain 2"/>
    <property type="match status" value="1"/>
</dbReference>
<keyword evidence="8 9" id="KW-0067">ATP-binding</keyword>
<dbReference type="FunFam" id="3.90.1260.10:FF:000007">
    <property type="entry name" value="Argininosuccinate synthase"/>
    <property type="match status" value="1"/>
</dbReference>
<dbReference type="Pfam" id="PF00764">
    <property type="entry name" value="Arginosuc_synth"/>
    <property type="match status" value="1"/>
</dbReference>
<protein>
    <recommendedName>
        <fullName evidence="3 9">Argininosuccinate synthase</fullName>
        <ecNumber evidence="3 9">6.3.4.5</ecNumber>
    </recommendedName>
    <alternativeName>
        <fullName evidence="9">Citrulline--aspartate ligase</fullName>
    </alternativeName>
</protein>
<evidence type="ECO:0000313" key="13">
    <source>
        <dbReference type="Proteomes" id="UP000199337"/>
    </source>
</evidence>
<dbReference type="InterPro" id="IPR048267">
    <property type="entry name" value="Arginosuc_syn_N"/>
</dbReference>
<proteinExistence type="inferred from homology"/>
<dbReference type="CDD" id="cd01999">
    <property type="entry name" value="ASS"/>
    <property type="match status" value="1"/>
</dbReference>
<evidence type="ECO:0000256" key="9">
    <source>
        <dbReference type="HAMAP-Rule" id="MF_00005"/>
    </source>
</evidence>
<dbReference type="SUPFAM" id="SSF69864">
    <property type="entry name" value="Argininosuccinate synthetase, C-terminal domain"/>
    <property type="match status" value="1"/>
</dbReference>
<evidence type="ECO:0000256" key="8">
    <source>
        <dbReference type="ARBA" id="ARBA00022840"/>
    </source>
</evidence>
<keyword evidence="13" id="KW-1185">Reference proteome</keyword>
<dbReference type="InterPro" id="IPR023434">
    <property type="entry name" value="Arginosuc_synth_type_1_subfam"/>
</dbReference>
<feature type="binding site" evidence="9">
    <location>
        <position position="121"/>
    </location>
    <ligand>
        <name>L-citrulline</name>
        <dbReference type="ChEBI" id="CHEBI:57743"/>
    </ligand>
</feature>
<evidence type="ECO:0000256" key="7">
    <source>
        <dbReference type="ARBA" id="ARBA00022741"/>
    </source>
</evidence>
<dbReference type="InterPro" id="IPR018223">
    <property type="entry name" value="Arginosuc_synth_CS"/>
</dbReference>
<dbReference type="PANTHER" id="PTHR11587">
    <property type="entry name" value="ARGININOSUCCINATE SYNTHASE"/>
    <property type="match status" value="1"/>
</dbReference>
<keyword evidence="9" id="KW-0963">Cytoplasm</keyword>
<evidence type="ECO:0000313" key="12">
    <source>
        <dbReference type="EMBL" id="SFH03367.1"/>
    </source>
</evidence>
<evidence type="ECO:0000256" key="3">
    <source>
        <dbReference type="ARBA" id="ARBA00012286"/>
    </source>
</evidence>
<feature type="binding site" evidence="9">
    <location>
        <position position="34"/>
    </location>
    <ligand>
        <name>ATP</name>
        <dbReference type="ChEBI" id="CHEBI:30616"/>
    </ligand>
</feature>
<dbReference type="GO" id="GO:0005524">
    <property type="term" value="F:ATP binding"/>
    <property type="evidence" value="ECO:0007669"/>
    <property type="project" value="UniProtKB-UniRule"/>
</dbReference>
<dbReference type="InterPro" id="IPR048268">
    <property type="entry name" value="Arginosuc_syn_C"/>
</dbReference>
<comment type="similarity">
    <text evidence="9">Belongs to the argininosuccinate synthase family. Type 1 subfamily.</text>
</comment>
<dbReference type="EMBL" id="FOOX01000014">
    <property type="protein sequence ID" value="SFH03367.1"/>
    <property type="molecule type" value="Genomic_DNA"/>
</dbReference>
<keyword evidence="5 9" id="KW-0436">Ligase</keyword>
<feature type="binding site" evidence="9">
    <location>
        <position position="121"/>
    </location>
    <ligand>
        <name>L-aspartate</name>
        <dbReference type="ChEBI" id="CHEBI:29991"/>
    </ligand>
</feature>
<evidence type="ECO:0000256" key="1">
    <source>
        <dbReference type="ARBA" id="ARBA00004967"/>
    </source>
</evidence>
<evidence type="ECO:0000256" key="2">
    <source>
        <dbReference type="ARBA" id="ARBA00011881"/>
    </source>
</evidence>
<dbReference type="PROSITE" id="PS00564">
    <property type="entry name" value="ARGININOSUCCIN_SYN_1"/>
    <property type="match status" value="1"/>
</dbReference>
<dbReference type="Gene3D" id="3.40.50.620">
    <property type="entry name" value="HUPs"/>
    <property type="match status" value="1"/>
</dbReference>
<evidence type="ECO:0000259" key="11">
    <source>
        <dbReference type="Pfam" id="PF20979"/>
    </source>
</evidence>
<dbReference type="GO" id="GO:0000053">
    <property type="term" value="P:argininosuccinate metabolic process"/>
    <property type="evidence" value="ECO:0007669"/>
    <property type="project" value="TreeGrafter"/>
</dbReference>
<gene>
    <name evidence="9" type="primary">argG</name>
    <name evidence="12" type="ORF">SAMN05660649_03586</name>
</gene>
<dbReference type="PROSITE" id="PS00565">
    <property type="entry name" value="ARGININOSUCCIN_SYN_2"/>
    <property type="match status" value="1"/>
</dbReference>
<dbReference type="UniPathway" id="UPA00068">
    <property type="reaction ID" value="UER00113"/>
</dbReference>
<feature type="binding site" evidence="9">
    <location>
        <begin position="7"/>
        <end position="15"/>
    </location>
    <ligand>
        <name>ATP</name>
        <dbReference type="ChEBI" id="CHEBI:30616"/>
    </ligand>
</feature>
<feature type="binding site" evidence="9">
    <location>
        <position position="117"/>
    </location>
    <ligand>
        <name>L-aspartate</name>
        <dbReference type="ChEBI" id="CHEBI:29991"/>
    </ligand>
</feature>
<reference evidence="13" key="1">
    <citation type="submission" date="2016-10" db="EMBL/GenBank/DDBJ databases">
        <authorList>
            <person name="Varghese N."/>
            <person name="Submissions S."/>
        </authorList>
    </citation>
    <scope>NUCLEOTIDE SEQUENCE [LARGE SCALE GENOMIC DNA]</scope>
    <source>
        <strain evidence="13">DSM 17038</strain>
    </source>
</reference>
<feature type="binding site" evidence="9">
    <location>
        <position position="115"/>
    </location>
    <ligand>
        <name>ATP</name>
        <dbReference type="ChEBI" id="CHEBI:30616"/>
    </ligand>
</feature>
<comment type="catalytic activity">
    <reaction evidence="9">
        <text>L-citrulline + L-aspartate + ATP = 2-(N(omega)-L-arginino)succinate + AMP + diphosphate + H(+)</text>
        <dbReference type="Rhea" id="RHEA:10932"/>
        <dbReference type="ChEBI" id="CHEBI:15378"/>
        <dbReference type="ChEBI" id="CHEBI:29991"/>
        <dbReference type="ChEBI" id="CHEBI:30616"/>
        <dbReference type="ChEBI" id="CHEBI:33019"/>
        <dbReference type="ChEBI" id="CHEBI:57472"/>
        <dbReference type="ChEBI" id="CHEBI:57743"/>
        <dbReference type="ChEBI" id="CHEBI:456215"/>
        <dbReference type="EC" id="6.3.4.5"/>
    </reaction>
</comment>
<dbReference type="Proteomes" id="UP000199337">
    <property type="component" value="Unassembled WGS sequence"/>
</dbReference>
<feature type="binding site" evidence="9">
    <location>
        <position position="125"/>
    </location>
    <ligand>
        <name>L-citrulline</name>
        <dbReference type="ChEBI" id="CHEBI:57743"/>
    </ligand>
</feature>
<dbReference type="EC" id="6.3.4.5" evidence="3 9"/>
<keyword evidence="4 9" id="KW-0055">Arginine biosynthesis</keyword>
<feature type="binding site" evidence="9">
    <location>
        <position position="271"/>
    </location>
    <ligand>
        <name>L-citrulline</name>
        <dbReference type="ChEBI" id="CHEBI:57743"/>
    </ligand>
</feature>
<dbReference type="GO" id="GO:0005737">
    <property type="term" value="C:cytoplasm"/>
    <property type="evidence" value="ECO:0007669"/>
    <property type="project" value="UniProtKB-SubCell"/>
</dbReference>
<dbReference type="HAMAP" id="MF_00005">
    <property type="entry name" value="Arg_succ_synth_type1"/>
    <property type="match status" value="1"/>
</dbReference>
<feature type="domain" description="Arginosuccinate synthase-like N-terminal" evidence="10">
    <location>
        <begin position="3"/>
        <end position="164"/>
    </location>
</feature>
<dbReference type="NCBIfam" id="TIGR00032">
    <property type="entry name" value="argG"/>
    <property type="match status" value="1"/>
</dbReference>
<dbReference type="FunFam" id="3.40.50.620:FF:000019">
    <property type="entry name" value="Argininosuccinate synthase"/>
    <property type="match status" value="1"/>
</dbReference>
<keyword evidence="7 9" id="KW-0547">Nucleotide-binding</keyword>
<evidence type="ECO:0000256" key="4">
    <source>
        <dbReference type="ARBA" id="ARBA00022571"/>
    </source>
</evidence>
<feature type="binding site" evidence="9">
    <location>
        <position position="183"/>
    </location>
    <ligand>
        <name>L-citrulline</name>
        <dbReference type="ChEBI" id="CHEBI:57743"/>
    </ligand>
</feature>
<dbReference type="OrthoDB" id="9801641at2"/>
<keyword evidence="6 9" id="KW-0028">Amino-acid biosynthesis</keyword>
<dbReference type="PANTHER" id="PTHR11587:SF2">
    <property type="entry name" value="ARGININOSUCCINATE SYNTHASE"/>
    <property type="match status" value="1"/>
</dbReference>
<dbReference type="GO" id="GO:0004055">
    <property type="term" value="F:argininosuccinate synthase activity"/>
    <property type="evidence" value="ECO:0007669"/>
    <property type="project" value="UniProtKB-UniRule"/>
</dbReference>
<organism evidence="12 13">
    <name type="scientific">Desulfotruncus arcticus DSM 17038</name>
    <dbReference type="NCBI Taxonomy" id="1121424"/>
    <lineage>
        <taxon>Bacteria</taxon>
        <taxon>Bacillati</taxon>
        <taxon>Bacillota</taxon>
        <taxon>Clostridia</taxon>
        <taxon>Eubacteriales</taxon>
        <taxon>Desulfallaceae</taxon>
        <taxon>Desulfotruncus</taxon>
    </lineage>
</organism>
<evidence type="ECO:0000256" key="6">
    <source>
        <dbReference type="ARBA" id="ARBA00022605"/>
    </source>
</evidence>
<comment type="subcellular location">
    <subcellularLocation>
        <location evidence="9">Cytoplasm</location>
    </subcellularLocation>
</comment>
<feature type="domain" description="Arginosuccinate synthase C-terminal" evidence="11">
    <location>
        <begin position="173"/>
        <end position="390"/>
    </location>
</feature>
<comment type="pathway">
    <text evidence="1 9">Amino-acid biosynthesis; L-arginine biosynthesis; L-arginine from L-ornithine and carbamoyl phosphate: step 2/3.</text>
</comment>
<sequence>MKKVVLAYSGGLDTSIIIPWLKENYGYEVIAMAADLGQGEELEPLHEKALKSGASKLYIEDVKREFVTDYIYPTLKAGAIYEGKYLLGTSMARPLIGKKLVEIAEKEGADAIAHGATGKGNDQVRFELAIKALNPDLKIVAPWREWDIRSRDDAIDYAEARGIPVPVTKSRPYSMDRNIWHLSHEGGALEDPGQEPPDDVLLLTVAPEKAPDAPTYVEIYFEQGVPKKVDGKELAPEVLVEELNRIGGANGIGIVDMVENRLVGMKSRGIYETPGGTILYLAHRELELLTMDRVTLHYKEVVSTRYAELVYDGVWFSPLREALDAFVDSTQRTVTGTVRMKLYKGNCTPAGTTSPYSLYNEDLATFGRDEVYSQADAEGFINLFGLPLKVRALMKRKIGLE</sequence>
<feature type="binding site" evidence="9">
    <location>
        <position position="122"/>
    </location>
    <ligand>
        <name>L-aspartate</name>
        <dbReference type="ChEBI" id="CHEBI:29991"/>
    </ligand>
</feature>
<dbReference type="Gene3D" id="1.20.5.470">
    <property type="entry name" value="Single helix bin"/>
    <property type="match status" value="1"/>
</dbReference>
<dbReference type="GO" id="GO:0006526">
    <property type="term" value="P:L-arginine biosynthetic process"/>
    <property type="evidence" value="ECO:0007669"/>
    <property type="project" value="UniProtKB-UniRule"/>
</dbReference>
<dbReference type="NCBIfam" id="NF001770">
    <property type="entry name" value="PRK00509.1"/>
    <property type="match status" value="1"/>
</dbReference>
<evidence type="ECO:0000256" key="5">
    <source>
        <dbReference type="ARBA" id="ARBA00022598"/>
    </source>
</evidence>
<feature type="binding site" evidence="9">
    <location>
        <position position="259"/>
    </location>
    <ligand>
        <name>L-citrulline</name>
        <dbReference type="ChEBI" id="CHEBI:57743"/>
    </ligand>
</feature>
<name>A0A1I2WRQ3_9FIRM</name>
<dbReference type="Pfam" id="PF20979">
    <property type="entry name" value="Arginosuc_syn_C"/>
    <property type="match status" value="1"/>
</dbReference>
<dbReference type="SUPFAM" id="SSF52402">
    <property type="entry name" value="Adenine nucleotide alpha hydrolases-like"/>
    <property type="match status" value="1"/>
</dbReference>
<dbReference type="InterPro" id="IPR024074">
    <property type="entry name" value="AS_cat/multimer_dom_body"/>
</dbReference>
<feature type="binding site" evidence="9">
    <location>
        <position position="85"/>
    </location>
    <ligand>
        <name>L-citrulline</name>
        <dbReference type="ChEBI" id="CHEBI:57743"/>
    </ligand>
</feature>
<evidence type="ECO:0000259" key="10">
    <source>
        <dbReference type="Pfam" id="PF00764"/>
    </source>
</evidence>
<dbReference type="AlphaFoldDB" id="A0A1I2WRQ3"/>
<comment type="subunit">
    <text evidence="2 9">Homotetramer.</text>
</comment>
<dbReference type="STRING" id="341036.SAMN05660649_03586"/>